<organism evidence="1 2">
    <name type="scientific">Mycolicibacterium duvalii</name>
    <dbReference type="NCBI Taxonomy" id="39688"/>
    <lineage>
        <taxon>Bacteria</taxon>
        <taxon>Bacillati</taxon>
        <taxon>Actinomycetota</taxon>
        <taxon>Actinomycetes</taxon>
        <taxon>Mycobacteriales</taxon>
        <taxon>Mycobacteriaceae</taxon>
        <taxon>Mycolicibacterium</taxon>
    </lineage>
</organism>
<protein>
    <recommendedName>
        <fullName evidence="3">Transposase</fullName>
    </recommendedName>
</protein>
<reference evidence="1 2" key="1">
    <citation type="journal article" date="2019" name="Emerg. Microbes Infect.">
        <title>Comprehensive subspecies identification of 175 nontuberculous mycobacteria species based on 7547 genomic profiles.</title>
        <authorList>
            <person name="Matsumoto Y."/>
            <person name="Kinjo T."/>
            <person name="Motooka D."/>
            <person name="Nabeya D."/>
            <person name="Jung N."/>
            <person name="Uechi K."/>
            <person name="Horii T."/>
            <person name="Iida T."/>
            <person name="Fujita J."/>
            <person name="Nakamura S."/>
        </authorList>
    </citation>
    <scope>NUCLEOTIDE SEQUENCE [LARGE SCALE GENOMIC DNA]</scope>
    <source>
        <strain evidence="1 2">JCM 6396</strain>
    </source>
</reference>
<gene>
    <name evidence="1" type="ORF">MDUV_19800</name>
</gene>
<name>A0A7I7JZ02_9MYCO</name>
<dbReference type="AlphaFoldDB" id="A0A7I7JZ02"/>
<evidence type="ECO:0000313" key="2">
    <source>
        <dbReference type="Proteomes" id="UP000467006"/>
    </source>
</evidence>
<evidence type="ECO:0000313" key="1">
    <source>
        <dbReference type="EMBL" id="BBX17120.1"/>
    </source>
</evidence>
<evidence type="ECO:0008006" key="3">
    <source>
        <dbReference type="Google" id="ProtNLM"/>
    </source>
</evidence>
<dbReference type="KEGG" id="mdu:MDUV_19800"/>
<sequence>MAYVRTVKTASGATAVQIVWSNRRGSRTIEHVGSAHDEAELAALKAAAAERLAGNQAVLDLDVNAPAGSEPLPITSTRMTHLWDALCAVYRTLGFESAAKGDNVFRDLVLARIIEPSSKIDVARVLTEVCVEPASYATVKRRLPSYATPQWRQALAAASARRAGLGPASLVLFDVSTLYFRNRCR</sequence>
<dbReference type="Proteomes" id="UP000467006">
    <property type="component" value="Chromosome"/>
</dbReference>
<accession>A0A7I7JZ02</accession>
<keyword evidence="2" id="KW-1185">Reference proteome</keyword>
<dbReference type="EMBL" id="AP022563">
    <property type="protein sequence ID" value="BBX17120.1"/>
    <property type="molecule type" value="Genomic_DNA"/>
</dbReference>
<proteinExistence type="predicted"/>